<accession>A0AAX0B283</accession>
<dbReference type="Proteomes" id="UP001193748">
    <property type="component" value="Unassembled WGS sequence"/>
</dbReference>
<dbReference type="RefSeq" id="WP_077844341.1">
    <property type="nucleotide sequence ID" value="NZ_JABSWC010000001.1"/>
</dbReference>
<keyword evidence="1" id="KW-0472">Membrane</keyword>
<sequence length="335" mass="39318">MEIEEKERFEAIDVMKCILIIFVIVGHNPNLVNGNIQRIIYWFHMPLFFIVGGYLFKSNHQKSWSRRTTLKYLIPYFSYFALDCLLQRNISINNGIKFLYGGRMYPGVYWFIPCMLLTLLIFHWLNRNFSNKTNLLIILIMYIAAHLESIFFLPYDGDYLNWNIIYQIPLNLDICLISIPYFAIGYYLKNIILKIVKKSNVISFFAISLICLAFIELNLSGILFYKLNMKLGHYYNFILDILIPVIFGIWILITSTLISKFISKFAKMLSIIGMNTLPIMYLHITINGLILRKINYGILMYIVIGIIPALIFNYICSKNRYLEIFFKGKMPNGII</sequence>
<feature type="transmembrane region" description="Helical" evidence="1">
    <location>
        <begin position="237"/>
        <end position="258"/>
    </location>
</feature>
<dbReference type="PANTHER" id="PTHR37312">
    <property type="entry name" value="MEMBRANE-BOUND ACYLTRANSFERASE YKRP-RELATED"/>
    <property type="match status" value="1"/>
</dbReference>
<feature type="transmembrane region" description="Helical" evidence="1">
    <location>
        <begin position="164"/>
        <end position="188"/>
    </location>
</feature>
<dbReference type="Pfam" id="PF01757">
    <property type="entry name" value="Acyl_transf_3"/>
    <property type="match status" value="1"/>
</dbReference>
<dbReference type="PANTHER" id="PTHR37312:SF1">
    <property type="entry name" value="MEMBRANE-BOUND ACYLTRANSFERASE YKRP-RELATED"/>
    <property type="match status" value="1"/>
</dbReference>
<reference evidence="3" key="1">
    <citation type="submission" date="2020-05" db="EMBL/GenBank/DDBJ databases">
        <authorList>
            <person name="Brown S."/>
            <person name="Huntemann M."/>
            <person name="Clum A."/>
            <person name="Spunde A."/>
            <person name="Palaniappan K."/>
            <person name="Ritter S."/>
            <person name="Mikhailova N."/>
            <person name="Chen I.-M."/>
            <person name="Stamatis D."/>
            <person name="Reddy T."/>
            <person name="O'Malley R."/>
            <person name="Daum C."/>
            <person name="Shapiro N."/>
            <person name="Ivanova N."/>
            <person name="Kyrpides N."/>
            <person name="Woyke T."/>
        </authorList>
    </citation>
    <scope>NUCLEOTIDE SEQUENCE</scope>
    <source>
        <strain evidence="3">DJ080</strain>
    </source>
</reference>
<feature type="transmembrane region" description="Helical" evidence="1">
    <location>
        <begin position="296"/>
        <end position="316"/>
    </location>
</feature>
<dbReference type="InterPro" id="IPR052734">
    <property type="entry name" value="Nod_factor_acetyltransferase"/>
</dbReference>
<feature type="transmembrane region" description="Helical" evidence="1">
    <location>
        <begin position="200"/>
        <end position="225"/>
    </location>
</feature>
<feature type="transmembrane region" description="Helical" evidence="1">
    <location>
        <begin position="265"/>
        <end position="284"/>
    </location>
</feature>
<protein>
    <submittedName>
        <fullName evidence="3">Fucose 4-O-acetylase-like acetyltransferase</fullName>
    </submittedName>
</protein>
<feature type="transmembrane region" description="Helical" evidence="1">
    <location>
        <begin position="133"/>
        <end position="152"/>
    </location>
</feature>
<evidence type="ECO:0000259" key="2">
    <source>
        <dbReference type="Pfam" id="PF01757"/>
    </source>
</evidence>
<feature type="transmembrane region" description="Helical" evidence="1">
    <location>
        <begin position="39"/>
        <end position="57"/>
    </location>
</feature>
<feature type="transmembrane region" description="Helical" evidence="1">
    <location>
        <begin position="9"/>
        <end position="27"/>
    </location>
</feature>
<feature type="domain" description="Acyltransferase 3" evidence="2">
    <location>
        <begin position="10"/>
        <end position="316"/>
    </location>
</feature>
<keyword evidence="1" id="KW-0812">Transmembrane</keyword>
<gene>
    <name evidence="3" type="ORF">B0H41_003129</name>
</gene>
<comment type="caution">
    <text evidence="3">The sequence shown here is derived from an EMBL/GenBank/DDBJ whole genome shotgun (WGS) entry which is preliminary data.</text>
</comment>
<proteinExistence type="predicted"/>
<name>A0AAX0B283_CLOBE</name>
<feature type="transmembrane region" description="Helical" evidence="1">
    <location>
        <begin position="108"/>
        <end position="126"/>
    </location>
</feature>
<keyword evidence="1" id="KW-1133">Transmembrane helix</keyword>
<evidence type="ECO:0000313" key="3">
    <source>
        <dbReference type="EMBL" id="NRT89450.1"/>
    </source>
</evidence>
<evidence type="ECO:0000313" key="4">
    <source>
        <dbReference type="Proteomes" id="UP001193748"/>
    </source>
</evidence>
<dbReference type="InterPro" id="IPR002656">
    <property type="entry name" value="Acyl_transf_3_dom"/>
</dbReference>
<evidence type="ECO:0000256" key="1">
    <source>
        <dbReference type="SAM" id="Phobius"/>
    </source>
</evidence>
<dbReference type="AlphaFoldDB" id="A0AAX0B283"/>
<dbReference type="GO" id="GO:0016747">
    <property type="term" value="F:acyltransferase activity, transferring groups other than amino-acyl groups"/>
    <property type="evidence" value="ECO:0007669"/>
    <property type="project" value="InterPro"/>
</dbReference>
<reference evidence="3" key="2">
    <citation type="journal article" date="2022" name="Nat. Biotechnol.">
        <title>Carbon-negative production of acetone and isopropanol by gas fermentation at industrial pilot scale.</title>
        <authorList>
            <person name="Liew F.E."/>
            <person name="Nogle R."/>
            <person name="Abdalla T."/>
            <person name="Rasor B.J."/>
            <person name="Canter C."/>
            <person name="Jensen R.O."/>
            <person name="Wang L."/>
            <person name="Strutz J."/>
            <person name="Chirania P."/>
            <person name="De Tissera S."/>
            <person name="Mueller A.P."/>
            <person name="Ruan Z."/>
            <person name="Gao A."/>
            <person name="Tran L."/>
            <person name="Engle N.L."/>
            <person name="Bromley J.C."/>
            <person name="Daniell J."/>
            <person name="Conrado R."/>
            <person name="Tschaplinski T.J."/>
            <person name="Giannone R.J."/>
            <person name="Hettich R.L."/>
            <person name="Karim A.S."/>
            <person name="Simpson S.D."/>
            <person name="Brown S.D."/>
            <person name="Leang C."/>
            <person name="Jewett M.C."/>
            <person name="Kopke M."/>
        </authorList>
    </citation>
    <scope>NUCLEOTIDE SEQUENCE</scope>
    <source>
        <strain evidence="3">DJ080</strain>
    </source>
</reference>
<organism evidence="3 4">
    <name type="scientific">Clostridium beijerinckii</name>
    <name type="common">Clostridium MP</name>
    <dbReference type="NCBI Taxonomy" id="1520"/>
    <lineage>
        <taxon>Bacteria</taxon>
        <taxon>Bacillati</taxon>
        <taxon>Bacillota</taxon>
        <taxon>Clostridia</taxon>
        <taxon>Eubacteriales</taxon>
        <taxon>Clostridiaceae</taxon>
        <taxon>Clostridium</taxon>
    </lineage>
</organism>
<dbReference type="EMBL" id="JABSWW010000001">
    <property type="protein sequence ID" value="NRT89450.1"/>
    <property type="molecule type" value="Genomic_DNA"/>
</dbReference>